<evidence type="ECO:0000313" key="1">
    <source>
        <dbReference type="EMBL" id="RHJ89221.1"/>
    </source>
</evidence>
<dbReference type="RefSeq" id="WP_118333318.1">
    <property type="nucleotide sequence ID" value="NZ_AP025567.1"/>
</dbReference>
<dbReference type="AlphaFoldDB" id="A0A415E628"/>
<sequence>MAKKREKVNQRLVRGEEMRNRASVSSGRLCRMAKKREKVNQRLVRGEEMRNWMSVSSGQGLLGNLDLTRSDQYNVNKVNLAAIWEETSCLKKK</sequence>
<evidence type="ECO:0000313" key="2">
    <source>
        <dbReference type="Proteomes" id="UP000284841"/>
    </source>
</evidence>
<gene>
    <name evidence="1" type="ORF">DW099_01205</name>
</gene>
<keyword evidence="2" id="KW-1185">Reference proteome</keyword>
<accession>A0A415E628</accession>
<dbReference type="EMBL" id="QRMS01000001">
    <property type="protein sequence ID" value="RHJ89221.1"/>
    <property type="molecule type" value="Genomic_DNA"/>
</dbReference>
<name>A0A415E628_9FIRM</name>
<protein>
    <submittedName>
        <fullName evidence="1">Uncharacterized protein</fullName>
    </submittedName>
</protein>
<proteinExistence type="predicted"/>
<reference evidence="1 2" key="1">
    <citation type="submission" date="2018-08" db="EMBL/GenBank/DDBJ databases">
        <title>A genome reference for cultivated species of the human gut microbiota.</title>
        <authorList>
            <person name="Zou Y."/>
            <person name="Xue W."/>
            <person name="Luo G."/>
        </authorList>
    </citation>
    <scope>NUCLEOTIDE SEQUENCE [LARGE SCALE GENOMIC DNA]</scope>
    <source>
        <strain evidence="1 2">AM07-24</strain>
    </source>
</reference>
<organism evidence="1 2">
    <name type="scientific">Emergencia timonensis</name>
    <dbReference type="NCBI Taxonomy" id="1776384"/>
    <lineage>
        <taxon>Bacteria</taxon>
        <taxon>Bacillati</taxon>
        <taxon>Bacillota</taxon>
        <taxon>Clostridia</taxon>
        <taxon>Peptostreptococcales</taxon>
        <taxon>Anaerovoracaceae</taxon>
        <taxon>Emergencia</taxon>
    </lineage>
</organism>
<dbReference type="Proteomes" id="UP000284841">
    <property type="component" value="Unassembled WGS sequence"/>
</dbReference>
<comment type="caution">
    <text evidence="1">The sequence shown here is derived from an EMBL/GenBank/DDBJ whole genome shotgun (WGS) entry which is preliminary data.</text>
</comment>